<proteinExistence type="predicted"/>
<comment type="caution">
    <text evidence="1">The sequence shown here is derived from an EMBL/GenBank/DDBJ whole genome shotgun (WGS) entry which is preliminary data.</text>
</comment>
<organism evidence="1 2">
    <name type="scientific">Protopolystoma xenopodis</name>
    <dbReference type="NCBI Taxonomy" id="117903"/>
    <lineage>
        <taxon>Eukaryota</taxon>
        <taxon>Metazoa</taxon>
        <taxon>Spiralia</taxon>
        <taxon>Lophotrochozoa</taxon>
        <taxon>Platyhelminthes</taxon>
        <taxon>Monogenea</taxon>
        <taxon>Polyopisthocotylea</taxon>
        <taxon>Polystomatidea</taxon>
        <taxon>Polystomatidae</taxon>
        <taxon>Protopolystoma</taxon>
    </lineage>
</organism>
<dbReference type="AlphaFoldDB" id="A0A3S4ZXD5"/>
<dbReference type="OrthoDB" id="1690618at2759"/>
<protein>
    <submittedName>
        <fullName evidence="1">Uncharacterized protein</fullName>
    </submittedName>
</protein>
<dbReference type="SUPFAM" id="SSF46565">
    <property type="entry name" value="Chaperone J-domain"/>
    <property type="match status" value="1"/>
</dbReference>
<dbReference type="InterPro" id="IPR036869">
    <property type="entry name" value="J_dom_sf"/>
</dbReference>
<dbReference type="EMBL" id="CAAALY010006451">
    <property type="protein sequence ID" value="VEL09486.1"/>
    <property type="molecule type" value="Genomic_DNA"/>
</dbReference>
<sequence>MLLQIMRAQSSETTLTFAKYDHISEKGGNKKNKFGRLGPYLSIVPWGFHPHIAILRDFAGYPSLDLDCELEQGDDESYLRSLNPKNWKQQDHYAVLGLKNLRYSATADQIRKACKLS</sequence>
<keyword evidence="2" id="KW-1185">Reference proteome</keyword>
<name>A0A3S4ZXD5_9PLAT</name>
<gene>
    <name evidence="1" type="ORF">PXEA_LOCUS2926</name>
</gene>
<accession>A0A3S4ZXD5</accession>
<reference evidence="1" key="1">
    <citation type="submission" date="2018-11" db="EMBL/GenBank/DDBJ databases">
        <authorList>
            <consortium name="Pathogen Informatics"/>
        </authorList>
    </citation>
    <scope>NUCLEOTIDE SEQUENCE</scope>
</reference>
<dbReference type="Proteomes" id="UP000784294">
    <property type="component" value="Unassembled WGS sequence"/>
</dbReference>
<evidence type="ECO:0000313" key="1">
    <source>
        <dbReference type="EMBL" id="VEL09486.1"/>
    </source>
</evidence>
<evidence type="ECO:0000313" key="2">
    <source>
        <dbReference type="Proteomes" id="UP000784294"/>
    </source>
</evidence>